<accession>A0A7W9IEA7</accession>
<dbReference type="InterPro" id="IPR011042">
    <property type="entry name" value="6-blade_b-propeller_TolB-like"/>
</dbReference>
<keyword evidence="1" id="KW-0732">Signal</keyword>
<organism evidence="2 3">
    <name type="scientific">Streptosporangium becharense</name>
    <dbReference type="NCBI Taxonomy" id="1816182"/>
    <lineage>
        <taxon>Bacteria</taxon>
        <taxon>Bacillati</taxon>
        <taxon>Actinomycetota</taxon>
        <taxon>Actinomycetes</taxon>
        <taxon>Streptosporangiales</taxon>
        <taxon>Streptosporangiaceae</taxon>
        <taxon>Streptosporangium</taxon>
    </lineage>
</organism>
<proteinExistence type="predicted"/>
<evidence type="ECO:0000256" key="1">
    <source>
        <dbReference type="SAM" id="SignalP"/>
    </source>
</evidence>
<dbReference type="EMBL" id="JACHMP010000001">
    <property type="protein sequence ID" value="MBB5818498.1"/>
    <property type="molecule type" value="Genomic_DNA"/>
</dbReference>
<evidence type="ECO:0000313" key="3">
    <source>
        <dbReference type="Proteomes" id="UP000540685"/>
    </source>
</evidence>
<feature type="signal peptide" evidence="1">
    <location>
        <begin position="1"/>
        <end position="25"/>
    </location>
</feature>
<dbReference type="Proteomes" id="UP000540685">
    <property type="component" value="Unassembled WGS sequence"/>
</dbReference>
<protein>
    <recommendedName>
        <fullName evidence="4">WD40 repeat domain-containing protein</fullName>
    </recommendedName>
</protein>
<comment type="caution">
    <text evidence="2">The sequence shown here is derived from an EMBL/GenBank/DDBJ whole genome shotgun (WGS) entry which is preliminary data.</text>
</comment>
<dbReference type="RefSeq" id="WP_184542034.1">
    <property type="nucleotide sequence ID" value="NZ_JACHMP010000001.1"/>
</dbReference>
<evidence type="ECO:0000313" key="2">
    <source>
        <dbReference type="EMBL" id="MBB5818498.1"/>
    </source>
</evidence>
<dbReference type="Gene3D" id="2.120.10.30">
    <property type="entry name" value="TolB, C-terminal domain"/>
    <property type="match status" value="1"/>
</dbReference>
<dbReference type="Pfam" id="PF07676">
    <property type="entry name" value="PD40"/>
    <property type="match status" value="1"/>
</dbReference>
<keyword evidence="3" id="KW-1185">Reference proteome</keyword>
<evidence type="ECO:0008006" key="4">
    <source>
        <dbReference type="Google" id="ProtNLM"/>
    </source>
</evidence>
<reference evidence="2 3" key="1">
    <citation type="submission" date="2020-08" db="EMBL/GenBank/DDBJ databases">
        <title>Sequencing the genomes of 1000 actinobacteria strains.</title>
        <authorList>
            <person name="Klenk H.-P."/>
        </authorList>
    </citation>
    <scope>NUCLEOTIDE SEQUENCE [LARGE SCALE GENOMIC DNA]</scope>
    <source>
        <strain evidence="2 3">DSM 46887</strain>
    </source>
</reference>
<sequence>MKHRALAVGAALAVSAALTAAPALAAAPSGVAGAVGAAVPASRQAAPVAGAVYVGHRAGGVKVLVHRGGWTSHTAGGAGFTGQFAVAPDGLRVAWIDDGGRLHVSAGGTDKVVARNAAAGAPCMTPAWTADGKRLAYPVGGGSGAATTVAVVGADGTGRSVGGRTSGPCHLTWSADGRTLAGYAGDTAGVHLLDTRRRVSVRVPGVKLANHVESLSPDARRVVVNAIGPDAPGGDGSWPMSFTPSVYDTRTGAKIAIPVKGRLLGARYLRDGRLAVRVRGNTGGSAAGTLVILSPSGKELQRLPEPAKVRALGLVGVLE</sequence>
<feature type="chain" id="PRO_5030955236" description="WD40 repeat domain-containing protein" evidence="1">
    <location>
        <begin position="26"/>
        <end position="319"/>
    </location>
</feature>
<gene>
    <name evidence="2" type="ORF">F4562_001560</name>
</gene>
<dbReference type="SUPFAM" id="SSF82171">
    <property type="entry name" value="DPP6 N-terminal domain-like"/>
    <property type="match status" value="1"/>
</dbReference>
<dbReference type="AlphaFoldDB" id="A0A7W9IEA7"/>
<name>A0A7W9IEA7_9ACTN</name>
<dbReference type="InterPro" id="IPR011659">
    <property type="entry name" value="WD40"/>
</dbReference>